<keyword evidence="8 10" id="KW-0443">Lipid metabolism</keyword>
<evidence type="ECO:0000256" key="5">
    <source>
        <dbReference type="ARBA" id="ARBA00022824"/>
    </source>
</evidence>
<feature type="transmembrane region" description="Helical" evidence="10">
    <location>
        <begin position="140"/>
        <end position="160"/>
    </location>
</feature>
<comment type="function">
    <text evidence="10">Mediator of sterol homeostasis involved in sterol uptake, trafficking and distribution into membranes.</text>
</comment>
<gene>
    <name evidence="11" type="ORF">DH2020_037864</name>
</gene>
<keyword evidence="4 10" id="KW-0812">Transmembrane</keyword>
<keyword evidence="5 10" id="KW-0256">Endoplasmic reticulum</keyword>
<comment type="subcellular location">
    <subcellularLocation>
        <location evidence="1 10">Endoplasmic reticulum membrane</location>
        <topology evidence="1 10">Multi-pass membrane protein</topology>
    </subcellularLocation>
</comment>
<evidence type="ECO:0000313" key="11">
    <source>
        <dbReference type="EMBL" id="KAK6128388.1"/>
    </source>
</evidence>
<keyword evidence="9 10" id="KW-0472">Membrane</keyword>
<evidence type="ECO:0000256" key="7">
    <source>
        <dbReference type="ARBA" id="ARBA00023055"/>
    </source>
</evidence>
<name>A0ABR0V1G0_REHGL</name>
<evidence type="ECO:0000256" key="8">
    <source>
        <dbReference type="ARBA" id="ARBA00023098"/>
    </source>
</evidence>
<organism evidence="11 12">
    <name type="scientific">Rehmannia glutinosa</name>
    <name type="common">Chinese foxglove</name>
    <dbReference type="NCBI Taxonomy" id="99300"/>
    <lineage>
        <taxon>Eukaryota</taxon>
        <taxon>Viridiplantae</taxon>
        <taxon>Streptophyta</taxon>
        <taxon>Embryophyta</taxon>
        <taxon>Tracheophyta</taxon>
        <taxon>Spermatophyta</taxon>
        <taxon>Magnoliopsida</taxon>
        <taxon>eudicotyledons</taxon>
        <taxon>Gunneridae</taxon>
        <taxon>Pentapetalae</taxon>
        <taxon>asterids</taxon>
        <taxon>lamiids</taxon>
        <taxon>Lamiales</taxon>
        <taxon>Orobanchaceae</taxon>
        <taxon>Rehmannieae</taxon>
        <taxon>Rehmannia</taxon>
    </lineage>
</organism>
<sequence>MASCGSSSEAEGTTDFRCVQCGFPIKTLYIQYSPGNIRLMRCEKLQSQLLVEVGFVIPYFGSLYPLFNKSVALTALDRMWVLNTNEKEGCAPASVASLLLDFGKMLTGVIFGNLIFLSVVFHATRKFLSASAGLYGWKHMLLVVLFSSYFKIFLMAMMVWEFPSSVVFIIDIFVISSNTVALKEMVYECVDLTLKITATKIARHIIQMQETRLDDLCWLVELGICQEIREISVYLHLLLN</sequence>
<keyword evidence="10" id="KW-0746">Sphingolipid metabolism</keyword>
<accession>A0ABR0V1G0</accession>
<reference evidence="11 12" key="1">
    <citation type="journal article" date="2021" name="Comput. Struct. Biotechnol. J.">
        <title>De novo genome assembly of the potent medicinal plant Rehmannia glutinosa using nanopore technology.</title>
        <authorList>
            <person name="Ma L."/>
            <person name="Dong C."/>
            <person name="Song C."/>
            <person name="Wang X."/>
            <person name="Zheng X."/>
            <person name="Niu Y."/>
            <person name="Chen S."/>
            <person name="Feng W."/>
        </authorList>
    </citation>
    <scope>NUCLEOTIDE SEQUENCE [LARGE SCALE GENOMIC DNA]</scope>
    <source>
        <strain evidence="11">DH-2019</strain>
    </source>
</reference>
<evidence type="ECO:0000256" key="2">
    <source>
        <dbReference type="ARBA" id="ARBA00009187"/>
    </source>
</evidence>
<evidence type="ECO:0000256" key="10">
    <source>
        <dbReference type="RuleBase" id="RU368065"/>
    </source>
</evidence>
<proteinExistence type="inferred from homology"/>
<keyword evidence="7 10" id="KW-0445">Lipid transport</keyword>
<evidence type="ECO:0000256" key="1">
    <source>
        <dbReference type="ARBA" id="ARBA00004477"/>
    </source>
</evidence>
<keyword evidence="12" id="KW-1185">Reference proteome</keyword>
<dbReference type="PANTHER" id="PTHR14467:SF0">
    <property type="entry name" value="PROTEIN ARV1"/>
    <property type="match status" value="1"/>
</dbReference>
<evidence type="ECO:0000313" key="12">
    <source>
        <dbReference type="Proteomes" id="UP001318860"/>
    </source>
</evidence>
<evidence type="ECO:0000256" key="6">
    <source>
        <dbReference type="ARBA" id="ARBA00022989"/>
    </source>
</evidence>
<feature type="transmembrane region" description="Helical" evidence="10">
    <location>
        <begin position="105"/>
        <end position="128"/>
    </location>
</feature>
<evidence type="ECO:0000256" key="4">
    <source>
        <dbReference type="ARBA" id="ARBA00022692"/>
    </source>
</evidence>
<evidence type="ECO:0000256" key="3">
    <source>
        <dbReference type="ARBA" id="ARBA00022448"/>
    </source>
</evidence>
<comment type="function">
    <text evidence="10">Regulates also the sphingolipid metabolism.</text>
</comment>
<comment type="caution">
    <text evidence="11">The sequence shown here is derived from an EMBL/GenBank/DDBJ whole genome shotgun (WGS) entry which is preliminary data.</text>
</comment>
<dbReference type="InterPro" id="IPR007290">
    <property type="entry name" value="Arv1"/>
</dbReference>
<dbReference type="EMBL" id="JABTTQ020001742">
    <property type="protein sequence ID" value="KAK6128388.1"/>
    <property type="molecule type" value="Genomic_DNA"/>
</dbReference>
<feature type="transmembrane region" description="Helical" evidence="10">
    <location>
        <begin position="49"/>
        <end position="67"/>
    </location>
</feature>
<keyword evidence="6 10" id="KW-1133">Transmembrane helix</keyword>
<comment type="similarity">
    <text evidence="2 10">Belongs to the ARV1 family.</text>
</comment>
<protein>
    <recommendedName>
        <fullName evidence="10">Protein ARV</fullName>
    </recommendedName>
</protein>
<keyword evidence="3 10" id="KW-0813">Transport</keyword>
<evidence type="ECO:0000256" key="9">
    <source>
        <dbReference type="ARBA" id="ARBA00023136"/>
    </source>
</evidence>
<dbReference type="Pfam" id="PF04161">
    <property type="entry name" value="Arv1"/>
    <property type="match status" value="2"/>
</dbReference>
<dbReference type="PANTHER" id="PTHR14467">
    <property type="entry name" value="ARV1"/>
    <property type="match status" value="1"/>
</dbReference>
<dbReference type="Proteomes" id="UP001318860">
    <property type="component" value="Unassembled WGS sequence"/>
</dbReference>